<dbReference type="RefSeq" id="XP_047768425.1">
    <property type="nucleotide sequence ID" value="XM_047911930.1"/>
</dbReference>
<dbReference type="PANTHER" id="PTHR23033:SF43">
    <property type="entry name" value="APPLE DOMAIN-CONTAINING PROTEIN"/>
    <property type="match status" value="1"/>
</dbReference>
<proteinExistence type="inferred from homology"/>
<evidence type="ECO:0000313" key="13">
    <source>
        <dbReference type="EMBL" id="UJO24059.1"/>
    </source>
</evidence>
<organism evidence="13 14">
    <name type="scientific">Passalora fulva</name>
    <name type="common">Tomato leaf mold</name>
    <name type="synonym">Cladosporium fulvum</name>
    <dbReference type="NCBI Taxonomy" id="5499"/>
    <lineage>
        <taxon>Eukaryota</taxon>
        <taxon>Fungi</taxon>
        <taxon>Dikarya</taxon>
        <taxon>Ascomycota</taxon>
        <taxon>Pezizomycotina</taxon>
        <taxon>Dothideomycetes</taxon>
        <taxon>Dothideomycetidae</taxon>
        <taxon>Mycosphaerellales</taxon>
        <taxon>Mycosphaerellaceae</taxon>
        <taxon>Fulvia</taxon>
    </lineage>
</organism>
<dbReference type="Gene3D" id="3.90.550.50">
    <property type="match status" value="1"/>
</dbReference>
<comment type="similarity">
    <text evidence="3">Belongs to the glycosyltransferase 31 family. Beta3-Gal-T subfamily.</text>
</comment>
<dbReference type="GO" id="GO:0016263">
    <property type="term" value="F:glycoprotein-N-acetylgalactosamine 3-beta-galactosyltransferase activity"/>
    <property type="evidence" value="ECO:0007669"/>
    <property type="project" value="UniProtKB-EC"/>
</dbReference>
<evidence type="ECO:0000259" key="12">
    <source>
        <dbReference type="Pfam" id="PF02434"/>
    </source>
</evidence>
<dbReference type="InterPro" id="IPR003378">
    <property type="entry name" value="Fringe-like_glycosylTrfase"/>
</dbReference>
<dbReference type="AlphaFoldDB" id="A0A9Q8PK07"/>
<evidence type="ECO:0000256" key="3">
    <source>
        <dbReference type="ARBA" id="ARBA00006462"/>
    </source>
</evidence>
<dbReference type="EC" id="2.4.1.122" evidence="4"/>
<sequence>MPTGHGDWRNTKWHGMRQYWKVLLATIVLLSTCLFLFPPVNQEPLKALQTSISKSKPEQTKSEFYQWRTLTSFTRINSSDSTYHMTTEQLCRHFPKDKLNDIQPILKTGHGVIERARQSLLSTSACLDNLLIFSDLEEELEGHHVIDVIADLPRELLQSDNQTIPYFELQKQAMDGTLDGPGMSKGEGWRTDKFKFLPAISRAWLMAPNKSWYVFYEGDTYVVWDSVFRLLEHFDPDVPHYFGSPSPGADHGGGIITWFANGGPGCIISRGAMRKLVKDDWDRSSGEWKGSKLAEKNWNETLTNCCGDSSLGSVLWNENVDLEGLWPSFDPHPLHGVPFSDLYWCQPVLTMHKTEHQDALKLWQFEWDHRKSDRPLLYRDLAVDFLNMANMTRKLDWDNGEWDSYRPAADDPSQPNESVDNCERACARAEGCFQWTYHLQRCYFVRSFRLGRAKAPMVEDDRKDREWSYEDQRFIAGWDADKIKRWISERPCDEVQWVRPSIERIF</sequence>
<dbReference type="Proteomes" id="UP000756132">
    <property type="component" value="Chromosome 11"/>
</dbReference>
<evidence type="ECO:0000313" key="14">
    <source>
        <dbReference type="Proteomes" id="UP000756132"/>
    </source>
</evidence>
<dbReference type="GO" id="GO:0000166">
    <property type="term" value="F:nucleotide binding"/>
    <property type="evidence" value="ECO:0007669"/>
    <property type="project" value="UniProtKB-KW"/>
</dbReference>
<evidence type="ECO:0000256" key="10">
    <source>
        <dbReference type="ARBA" id="ARBA00022989"/>
    </source>
</evidence>
<gene>
    <name evidence="13" type="ORF">CLAFUR5_12782</name>
</gene>
<reference evidence="13" key="1">
    <citation type="submission" date="2021-12" db="EMBL/GenBank/DDBJ databases">
        <authorList>
            <person name="Zaccaron A."/>
            <person name="Stergiopoulos I."/>
        </authorList>
    </citation>
    <scope>NUCLEOTIDE SEQUENCE</scope>
    <source>
        <strain evidence="13">Race5_Kim</strain>
    </source>
</reference>
<evidence type="ECO:0000256" key="4">
    <source>
        <dbReference type="ARBA" id="ARBA00012557"/>
    </source>
</evidence>
<evidence type="ECO:0000256" key="6">
    <source>
        <dbReference type="ARBA" id="ARBA00022679"/>
    </source>
</evidence>
<evidence type="ECO:0000256" key="8">
    <source>
        <dbReference type="ARBA" id="ARBA00022741"/>
    </source>
</evidence>
<name>A0A9Q8PK07_PASFU</name>
<evidence type="ECO:0000256" key="2">
    <source>
        <dbReference type="ARBA" id="ARBA00004922"/>
    </source>
</evidence>
<dbReference type="PANTHER" id="PTHR23033">
    <property type="entry name" value="BETA1,3-GALACTOSYLTRANSFERASE"/>
    <property type="match status" value="1"/>
</dbReference>
<keyword evidence="5" id="KW-0328">Glycosyltransferase</keyword>
<comment type="subcellular location">
    <subcellularLocation>
        <location evidence="1">Membrane</location>
        <topology evidence="1">Single-pass type II membrane protein</topology>
    </subcellularLocation>
</comment>
<dbReference type="InterPro" id="IPR026050">
    <property type="entry name" value="C1GALT1/C1GALT1_chp1"/>
</dbReference>
<keyword evidence="7" id="KW-0812">Transmembrane</keyword>
<dbReference type="KEGG" id="ffu:CLAFUR5_12782"/>
<dbReference type="OrthoDB" id="414175at2759"/>
<keyword evidence="14" id="KW-1185">Reference proteome</keyword>
<dbReference type="EMBL" id="CP090173">
    <property type="protein sequence ID" value="UJO24059.1"/>
    <property type="molecule type" value="Genomic_DNA"/>
</dbReference>
<keyword evidence="10" id="KW-1133">Transmembrane helix</keyword>
<dbReference type="Pfam" id="PF02434">
    <property type="entry name" value="Fringe"/>
    <property type="match status" value="1"/>
</dbReference>
<evidence type="ECO:0000256" key="9">
    <source>
        <dbReference type="ARBA" id="ARBA00022968"/>
    </source>
</evidence>
<keyword evidence="11" id="KW-0472">Membrane</keyword>
<evidence type="ECO:0000256" key="5">
    <source>
        <dbReference type="ARBA" id="ARBA00022676"/>
    </source>
</evidence>
<evidence type="ECO:0000256" key="11">
    <source>
        <dbReference type="ARBA" id="ARBA00023136"/>
    </source>
</evidence>
<reference evidence="13" key="2">
    <citation type="journal article" date="2022" name="Microb. Genom.">
        <title>A chromosome-scale genome assembly of the tomato pathogen Cladosporium fulvum reveals a compartmentalized genome architecture and the presence of a dispensable chromosome.</title>
        <authorList>
            <person name="Zaccaron A.Z."/>
            <person name="Chen L.H."/>
            <person name="Samaras A."/>
            <person name="Stergiopoulos I."/>
        </authorList>
    </citation>
    <scope>NUCLEOTIDE SEQUENCE</scope>
    <source>
        <strain evidence="13">Race5_Kim</strain>
    </source>
</reference>
<comment type="pathway">
    <text evidence="2">Protein modification; protein glycosylation.</text>
</comment>
<evidence type="ECO:0000256" key="7">
    <source>
        <dbReference type="ARBA" id="ARBA00022692"/>
    </source>
</evidence>
<evidence type="ECO:0000256" key="1">
    <source>
        <dbReference type="ARBA" id="ARBA00004606"/>
    </source>
</evidence>
<dbReference type="GeneID" id="71992660"/>
<dbReference type="GO" id="GO:0016020">
    <property type="term" value="C:membrane"/>
    <property type="evidence" value="ECO:0007669"/>
    <property type="project" value="UniProtKB-SubCell"/>
</dbReference>
<accession>A0A9Q8PK07</accession>
<keyword evidence="9" id="KW-0735">Signal-anchor</keyword>
<feature type="domain" description="Fringe-like glycosyltransferase" evidence="12">
    <location>
        <begin position="204"/>
        <end position="276"/>
    </location>
</feature>
<protein>
    <recommendedName>
        <fullName evidence="4">N-acetylgalactosaminide beta-1,3-galactosyltransferase</fullName>
        <ecNumber evidence="4">2.4.1.122</ecNumber>
    </recommendedName>
</protein>
<keyword evidence="6" id="KW-0808">Transferase</keyword>
<keyword evidence="8" id="KW-0547">Nucleotide-binding</keyword>